<evidence type="ECO:0000313" key="2">
    <source>
        <dbReference type="EMBL" id="KAK9503946.1"/>
    </source>
</evidence>
<dbReference type="Proteomes" id="UP001461498">
    <property type="component" value="Unassembled WGS sequence"/>
</dbReference>
<proteinExistence type="predicted"/>
<sequence length="356" mass="40057">MADPGVNVLIFGGCGFIGRNLVDFLINEGYASFVRVVDKVPPQVAWLNKKHQNVFNDPRVEFRSANLINSASCELAFEGVKFDYVINCACETKPGQTELVYEEGVFKVSTNCAESAARNNVRRYVEISSGQMYSSDKMEHNEDDDKVDPWTYIAKFKYKVEQELKNIENLNYTILRPATVYGIGDRTGLGTRLVIGGIYKYLGEEMKLLWNKDLFINTIHVTDLCRALWHVTTSQAGLNQIFNVADDSKSTQGSITDAIASIFNIEYGYWGNAASSLCKLEMELVVDEVNDKHLGPWATICLKDGVVNTPLSPYIHKELLYNKHINLDTSKLKSTGFKLLHPVLTVDLLKEVLLNY</sequence>
<dbReference type="PANTHER" id="PTHR43245:SF11">
    <property type="entry name" value="LD23561P"/>
    <property type="match status" value="1"/>
</dbReference>
<accession>A0AAW1CYR1</accession>
<evidence type="ECO:0000259" key="1">
    <source>
        <dbReference type="Pfam" id="PF01370"/>
    </source>
</evidence>
<reference evidence="2 3" key="1">
    <citation type="submission" date="2022-12" db="EMBL/GenBank/DDBJ databases">
        <title>Chromosome-level genome assembly of true bugs.</title>
        <authorList>
            <person name="Ma L."/>
            <person name="Li H."/>
        </authorList>
    </citation>
    <scope>NUCLEOTIDE SEQUENCE [LARGE SCALE GENOMIC DNA]</scope>
    <source>
        <strain evidence="2">Lab_2022b</strain>
    </source>
</reference>
<dbReference type="PANTHER" id="PTHR43245">
    <property type="entry name" value="BIFUNCTIONAL POLYMYXIN RESISTANCE PROTEIN ARNA"/>
    <property type="match status" value="1"/>
</dbReference>
<keyword evidence="3" id="KW-1185">Reference proteome</keyword>
<feature type="domain" description="NAD-dependent epimerase/dehydratase" evidence="1">
    <location>
        <begin position="8"/>
        <end position="245"/>
    </location>
</feature>
<name>A0AAW1CYR1_9HEMI</name>
<dbReference type="InterPro" id="IPR036291">
    <property type="entry name" value="NAD(P)-bd_dom_sf"/>
</dbReference>
<dbReference type="Pfam" id="PF01370">
    <property type="entry name" value="Epimerase"/>
    <property type="match status" value="1"/>
</dbReference>
<gene>
    <name evidence="2" type="ORF">O3M35_010398</name>
</gene>
<protein>
    <recommendedName>
        <fullName evidence="1">NAD-dependent epimerase/dehydratase domain-containing protein</fullName>
    </recommendedName>
</protein>
<dbReference type="SUPFAM" id="SSF51735">
    <property type="entry name" value="NAD(P)-binding Rossmann-fold domains"/>
    <property type="match status" value="1"/>
</dbReference>
<dbReference type="InterPro" id="IPR050177">
    <property type="entry name" value="Lipid_A_modif_metabolic_enz"/>
</dbReference>
<dbReference type="EMBL" id="JAPXFL010000007">
    <property type="protein sequence ID" value="KAK9503946.1"/>
    <property type="molecule type" value="Genomic_DNA"/>
</dbReference>
<dbReference type="InterPro" id="IPR001509">
    <property type="entry name" value="Epimerase_deHydtase"/>
</dbReference>
<comment type="caution">
    <text evidence="2">The sequence shown here is derived from an EMBL/GenBank/DDBJ whole genome shotgun (WGS) entry which is preliminary data.</text>
</comment>
<organism evidence="2 3">
    <name type="scientific">Rhynocoris fuscipes</name>
    <dbReference type="NCBI Taxonomy" id="488301"/>
    <lineage>
        <taxon>Eukaryota</taxon>
        <taxon>Metazoa</taxon>
        <taxon>Ecdysozoa</taxon>
        <taxon>Arthropoda</taxon>
        <taxon>Hexapoda</taxon>
        <taxon>Insecta</taxon>
        <taxon>Pterygota</taxon>
        <taxon>Neoptera</taxon>
        <taxon>Paraneoptera</taxon>
        <taxon>Hemiptera</taxon>
        <taxon>Heteroptera</taxon>
        <taxon>Panheteroptera</taxon>
        <taxon>Cimicomorpha</taxon>
        <taxon>Reduviidae</taxon>
        <taxon>Harpactorinae</taxon>
        <taxon>Harpactorini</taxon>
        <taxon>Rhynocoris</taxon>
    </lineage>
</organism>
<dbReference type="AlphaFoldDB" id="A0AAW1CYR1"/>
<evidence type="ECO:0000313" key="3">
    <source>
        <dbReference type="Proteomes" id="UP001461498"/>
    </source>
</evidence>
<dbReference type="Gene3D" id="3.40.50.720">
    <property type="entry name" value="NAD(P)-binding Rossmann-like Domain"/>
    <property type="match status" value="1"/>
</dbReference>